<proteinExistence type="predicted"/>
<reference evidence="1" key="1">
    <citation type="journal article" date="2014" name="Front. Microbiol.">
        <title>High frequency of phylogenetically diverse reductive dehalogenase-homologous genes in deep subseafloor sedimentary metagenomes.</title>
        <authorList>
            <person name="Kawai M."/>
            <person name="Futagami T."/>
            <person name="Toyoda A."/>
            <person name="Takaki Y."/>
            <person name="Nishi S."/>
            <person name="Hori S."/>
            <person name="Arai W."/>
            <person name="Tsubouchi T."/>
            <person name="Morono Y."/>
            <person name="Uchiyama I."/>
            <person name="Ito T."/>
            <person name="Fujiyama A."/>
            <person name="Inagaki F."/>
            <person name="Takami H."/>
        </authorList>
    </citation>
    <scope>NUCLEOTIDE SEQUENCE</scope>
    <source>
        <strain evidence="1">Expedition CK06-06</strain>
    </source>
</reference>
<evidence type="ECO:0008006" key="2">
    <source>
        <dbReference type="Google" id="ProtNLM"/>
    </source>
</evidence>
<feature type="non-terminal residue" evidence="1">
    <location>
        <position position="1"/>
    </location>
</feature>
<protein>
    <recommendedName>
        <fullName evidence="2">GOLD domain-containing protein</fullName>
    </recommendedName>
</protein>
<name>X1U4N4_9ZZZZ</name>
<gene>
    <name evidence="1" type="ORF">S12H4_13070</name>
</gene>
<comment type="caution">
    <text evidence="1">The sequence shown here is derived from an EMBL/GenBank/DDBJ whole genome shotgun (WGS) entry which is preliminary data.</text>
</comment>
<sequence length="154" mass="18055">VWVGQFIWDWETSESYEELYCFNDQDYFKGSPILLLPPGVYEFEVDYSFWSPLTRGATVEFERYLNAGQKVSGLVEWLADRGWAEENYQIVWDWSLYIYAPDGSTALSWSGTDLQHNFSFMATTPGIYKVEILKRDYLARCARLTIDPPDWSKK</sequence>
<evidence type="ECO:0000313" key="1">
    <source>
        <dbReference type="EMBL" id="GAI87274.1"/>
    </source>
</evidence>
<dbReference type="AlphaFoldDB" id="X1U4N4"/>
<organism evidence="1">
    <name type="scientific">marine sediment metagenome</name>
    <dbReference type="NCBI Taxonomy" id="412755"/>
    <lineage>
        <taxon>unclassified sequences</taxon>
        <taxon>metagenomes</taxon>
        <taxon>ecological metagenomes</taxon>
    </lineage>
</organism>
<dbReference type="EMBL" id="BARW01006231">
    <property type="protein sequence ID" value="GAI87274.1"/>
    <property type="molecule type" value="Genomic_DNA"/>
</dbReference>
<accession>X1U4N4</accession>